<sequence>MSNPICLLCLQVFDNDDAGKSPKTIKIETLCNLLASRMEEMKSQISFLEQEIRSKIQQIQSSFDASSKVQSNGDHERDKIIELRDMIFRLTGENEEHDANFVSDEVQIKVEDNIDPIGDVDDQFFDDDYNSHSAEIVEKTEEEEANLLDNDEEEDDSAFCITPHSQKKSKRRPTLKITKAKPCNKRKIDDSSSPNEQTKVSKRIKLEPKNRKPPSLQATRTSPRTRKQTTPPPCVKSLVISLNKVRPMKTSAPISNSESSDEDNTKSEPGDEDDWVPKSEHDDYIEASDDEVEDKHDATFLFHKCTSCVKSFASESTLNVHIARYHSVPCIVPLCPIRFRTQAARNAHLQRAHQGLAPYQCRICNKKCQRKNTLAAHMVIRHEKGEKKFSCAKCDKGFCLEENLERHLKLHEIEGIKPFVCDVCDSRFKNEEKRDRHAETHIRDIKFRCRHCGKGYHDKPNMEKHERTHTGERPLKCSRCDATFVDKLTLERHLIRDHSKVKPHICHICGKGFYLPFDLKIHLDRHDGKHLIKCDTCGDTFIDPNTLQAHRVKLHGEDPVVCDECGGTFTSFGGLKLHKKIHVGDKKHKCHICGAGFVRICVLKIHVRSHTGERPYACTQCDKAFKTKKNLRSHIKGIHTAGYVVPTPHKCPHCSKGFQYPYVLEGHIRAVHTGERPFTCNQCGKGFAVNSALSLHLKGVHGVASEKKDRLPRSKKDTFHLENEVND</sequence>
<dbReference type="PANTHER" id="PTHR24404:SF114">
    <property type="entry name" value="KLUMPFUSS, ISOFORM B-RELATED"/>
    <property type="match status" value="1"/>
</dbReference>
<dbReference type="Pfam" id="PF00096">
    <property type="entry name" value="zf-C2H2"/>
    <property type="match status" value="5"/>
</dbReference>
<dbReference type="PROSITE" id="PS50157">
    <property type="entry name" value="ZINC_FINGER_C2H2_2"/>
    <property type="match status" value="12"/>
</dbReference>
<evidence type="ECO:0000256" key="8">
    <source>
        <dbReference type="ARBA" id="ARBA00023125"/>
    </source>
</evidence>
<feature type="region of interest" description="Disordered" evidence="13">
    <location>
        <begin position="706"/>
        <end position="727"/>
    </location>
</feature>
<comment type="caution">
    <text evidence="15">The sequence shown here is derived from an EMBL/GenBank/DDBJ whole genome shotgun (WGS) entry which is preliminary data.</text>
</comment>
<comment type="similarity">
    <text evidence="2">Belongs to the krueppel C2H2-type zinc-finger protein family.</text>
</comment>
<dbReference type="GO" id="GO:0008270">
    <property type="term" value="F:zinc ion binding"/>
    <property type="evidence" value="ECO:0007669"/>
    <property type="project" value="UniProtKB-KW"/>
</dbReference>
<dbReference type="InterPro" id="IPR013087">
    <property type="entry name" value="Znf_C2H2_type"/>
</dbReference>
<evidence type="ECO:0000313" key="16">
    <source>
        <dbReference type="Proteomes" id="UP000198287"/>
    </source>
</evidence>
<feature type="domain" description="C2H2-type" evidence="14">
    <location>
        <begin position="532"/>
        <end position="559"/>
    </location>
</feature>
<dbReference type="Pfam" id="PF13912">
    <property type="entry name" value="zf-C2H2_6"/>
    <property type="match status" value="1"/>
</dbReference>
<evidence type="ECO:0000256" key="12">
    <source>
        <dbReference type="SAM" id="Coils"/>
    </source>
</evidence>
<feature type="domain" description="C2H2-type" evidence="14">
    <location>
        <begin position="588"/>
        <end position="615"/>
    </location>
</feature>
<feature type="coiled-coil region" evidence="12">
    <location>
        <begin position="31"/>
        <end position="58"/>
    </location>
</feature>
<organism evidence="15 16">
    <name type="scientific">Folsomia candida</name>
    <name type="common">Springtail</name>
    <dbReference type="NCBI Taxonomy" id="158441"/>
    <lineage>
        <taxon>Eukaryota</taxon>
        <taxon>Metazoa</taxon>
        <taxon>Ecdysozoa</taxon>
        <taxon>Arthropoda</taxon>
        <taxon>Hexapoda</taxon>
        <taxon>Collembola</taxon>
        <taxon>Entomobryomorpha</taxon>
        <taxon>Isotomoidea</taxon>
        <taxon>Isotomidae</taxon>
        <taxon>Proisotominae</taxon>
        <taxon>Folsomia</taxon>
    </lineage>
</organism>
<feature type="domain" description="C2H2-type" evidence="14">
    <location>
        <begin position="447"/>
        <end position="474"/>
    </location>
</feature>
<keyword evidence="12" id="KW-0175">Coiled coil</keyword>
<dbReference type="AlphaFoldDB" id="A0A226DHZ0"/>
<dbReference type="Gene3D" id="3.30.160.60">
    <property type="entry name" value="Classic Zinc Finger"/>
    <property type="match status" value="11"/>
</dbReference>
<dbReference type="GO" id="GO:0000978">
    <property type="term" value="F:RNA polymerase II cis-regulatory region sequence-specific DNA binding"/>
    <property type="evidence" value="ECO:0007669"/>
    <property type="project" value="TreeGrafter"/>
</dbReference>
<keyword evidence="5 11" id="KW-0863">Zinc-finger</keyword>
<dbReference type="EMBL" id="LNIX01000019">
    <property type="protein sequence ID" value="OXA44317.1"/>
    <property type="molecule type" value="Genomic_DNA"/>
</dbReference>
<dbReference type="OrthoDB" id="8895262at2759"/>
<feature type="compositionally biased region" description="Acidic residues" evidence="13">
    <location>
        <begin position="148"/>
        <end position="157"/>
    </location>
</feature>
<reference evidence="15 16" key="1">
    <citation type="submission" date="2015-12" db="EMBL/GenBank/DDBJ databases">
        <title>The genome of Folsomia candida.</title>
        <authorList>
            <person name="Faddeeva A."/>
            <person name="Derks M.F."/>
            <person name="Anvar Y."/>
            <person name="Smit S."/>
            <person name="Van Straalen N."/>
            <person name="Roelofs D."/>
        </authorList>
    </citation>
    <scope>NUCLEOTIDE SEQUENCE [LARGE SCALE GENOMIC DNA]</scope>
    <source>
        <strain evidence="15 16">VU population</strain>
        <tissue evidence="15">Whole body</tissue>
    </source>
</reference>
<protein>
    <submittedName>
        <fullName evidence="15">Zinc finger protein 45</fullName>
    </submittedName>
</protein>
<dbReference type="PANTHER" id="PTHR24404">
    <property type="entry name" value="ZINC FINGER PROTEIN"/>
    <property type="match status" value="1"/>
</dbReference>
<evidence type="ECO:0000256" key="11">
    <source>
        <dbReference type="PROSITE-ProRule" id="PRU00042"/>
    </source>
</evidence>
<keyword evidence="10" id="KW-0539">Nucleus</keyword>
<feature type="domain" description="C2H2-type" evidence="14">
    <location>
        <begin position="616"/>
        <end position="640"/>
    </location>
</feature>
<dbReference type="SUPFAM" id="SSF57667">
    <property type="entry name" value="beta-beta-alpha zinc fingers"/>
    <property type="match status" value="7"/>
</dbReference>
<dbReference type="FunFam" id="3.30.160.60:FF:000508">
    <property type="entry name" value="Myeloid zinc finger 1"/>
    <property type="match status" value="1"/>
</dbReference>
<dbReference type="Proteomes" id="UP000198287">
    <property type="component" value="Unassembled WGS sequence"/>
</dbReference>
<proteinExistence type="inferred from homology"/>
<dbReference type="GO" id="GO:0005634">
    <property type="term" value="C:nucleus"/>
    <property type="evidence" value="ECO:0007669"/>
    <property type="project" value="UniProtKB-SubCell"/>
</dbReference>
<dbReference type="InterPro" id="IPR036236">
    <property type="entry name" value="Znf_C2H2_sf"/>
</dbReference>
<feature type="domain" description="C2H2-type" evidence="14">
    <location>
        <begin position="359"/>
        <end position="388"/>
    </location>
</feature>
<accession>A0A226DHZ0</accession>
<keyword evidence="9" id="KW-0804">Transcription</keyword>
<feature type="domain" description="C2H2-type" evidence="14">
    <location>
        <begin position="504"/>
        <end position="531"/>
    </location>
</feature>
<keyword evidence="16" id="KW-1185">Reference proteome</keyword>
<evidence type="ECO:0000259" key="14">
    <source>
        <dbReference type="PROSITE" id="PS50157"/>
    </source>
</evidence>
<gene>
    <name evidence="15" type="ORF">Fcan01_20537</name>
</gene>
<dbReference type="PROSITE" id="PS00028">
    <property type="entry name" value="ZINC_FINGER_C2H2_1"/>
    <property type="match status" value="13"/>
</dbReference>
<keyword evidence="4" id="KW-0677">Repeat</keyword>
<keyword evidence="6" id="KW-0862">Zinc</keyword>
<dbReference type="SMART" id="SM00355">
    <property type="entry name" value="ZnF_C2H2"/>
    <property type="match status" value="14"/>
</dbReference>
<evidence type="ECO:0000256" key="4">
    <source>
        <dbReference type="ARBA" id="ARBA00022737"/>
    </source>
</evidence>
<feature type="domain" description="C2H2-type" evidence="14">
    <location>
        <begin position="649"/>
        <end position="677"/>
    </location>
</feature>
<evidence type="ECO:0000256" key="9">
    <source>
        <dbReference type="ARBA" id="ARBA00023163"/>
    </source>
</evidence>
<feature type="domain" description="C2H2-type" evidence="14">
    <location>
        <begin position="389"/>
        <end position="416"/>
    </location>
</feature>
<dbReference type="Pfam" id="PF12874">
    <property type="entry name" value="zf-met"/>
    <property type="match status" value="1"/>
</dbReference>
<evidence type="ECO:0000256" key="5">
    <source>
        <dbReference type="ARBA" id="ARBA00022771"/>
    </source>
</evidence>
<dbReference type="GO" id="GO:0003700">
    <property type="term" value="F:DNA-binding transcription factor activity"/>
    <property type="evidence" value="ECO:0007669"/>
    <property type="project" value="TreeGrafter"/>
</dbReference>
<evidence type="ECO:0000313" key="15">
    <source>
        <dbReference type="EMBL" id="OXA44317.1"/>
    </source>
</evidence>
<feature type="domain" description="C2H2-type" evidence="14">
    <location>
        <begin position="678"/>
        <end position="701"/>
    </location>
</feature>
<evidence type="ECO:0000256" key="6">
    <source>
        <dbReference type="ARBA" id="ARBA00022833"/>
    </source>
</evidence>
<feature type="compositionally biased region" description="Basic and acidic residues" evidence="13">
    <location>
        <begin position="263"/>
        <end position="278"/>
    </location>
</feature>
<feature type="compositionally biased region" description="Basic residues" evidence="13">
    <location>
        <begin position="165"/>
        <end position="185"/>
    </location>
</feature>
<comment type="subcellular location">
    <subcellularLocation>
        <location evidence="1">Nucleus</location>
    </subcellularLocation>
</comment>
<feature type="domain" description="C2H2-type" evidence="14">
    <location>
        <begin position="303"/>
        <end position="327"/>
    </location>
</feature>
<keyword evidence="8" id="KW-0238">DNA-binding</keyword>
<evidence type="ECO:0000256" key="13">
    <source>
        <dbReference type="SAM" id="MobiDB-lite"/>
    </source>
</evidence>
<evidence type="ECO:0000256" key="10">
    <source>
        <dbReference type="ARBA" id="ARBA00023242"/>
    </source>
</evidence>
<keyword evidence="3" id="KW-0479">Metal-binding</keyword>
<dbReference type="GO" id="GO:0042802">
    <property type="term" value="F:identical protein binding"/>
    <property type="evidence" value="ECO:0007669"/>
    <property type="project" value="UniProtKB-ARBA"/>
</dbReference>
<name>A0A226DHZ0_FOLCA</name>
<keyword evidence="7" id="KW-0805">Transcription regulation</keyword>
<dbReference type="FunFam" id="3.30.160.60:FF:000624">
    <property type="entry name" value="zinc finger protein 697"/>
    <property type="match status" value="1"/>
</dbReference>
<dbReference type="InterPro" id="IPR050589">
    <property type="entry name" value="Ikaros_C2H2-ZF"/>
</dbReference>
<dbReference type="GO" id="GO:0006357">
    <property type="term" value="P:regulation of transcription by RNA polymerase II"/>
    <property type="evidence" value="ECO:0007669"/>
    <property type="project" value="TreeGrafter"/>
</dbReference>
<feature type="region of interest" description="Disordered" evidence="13">
    <location>
        <begin position="148"/>
        <end position="278"/>
    </location>
</feature>
<feature type="domain" description="C2H2-type" evidence="14">
    <location>
        <begin position="475"/>
        <end position="503"/>
    </location>
</feature>
<evidence type="ECO:0000256" key="1">
    <source>
        <dbReference type="ARBA" id="ARBA00004123"/>
    </source>
</evidence>
<evidence type="ECO:0000256" key="7">
    <source>
        <dbReference type="ARBA" id="ARBA00023015"/>
    </source>
</evidence>
<evidence type="ECO:0000256" key="3">
    <source>
        <dbReference type="ARBA" id="ARBA00022723"/>
    </source>
</evidence>
<dbReference type="OMA" id="RHAETHI"/>
<evidence type="ECO:0000256" key="2">
    <source>
        <dbReference type="ARBA" id="ARBA00006991"/>
    </source>
</evidence>
<feature type="domain" description="C2H2-type" evidence="14">
    <location>
        <begin position="560"/>
        <end position="587"/>
    </location>
</feature>